<dbReference type="Proteomes" id="UP000311605">
    <property type="component" value="Unassembled WGS sequence"/>
</dbReference>
<name>A0A5C4XU08_9HYPH</name>
<reference evidence="1 2" key="1">
    <citation type="submission" date="2019-06" db="EMBL/GenBank/DDBJ databases">
        <title>The draft genome of Rhizobium smilacinae PTYR-5.</title>
        <authorList>
            <person name="Liu L."/>
            <person name="Li L."/>
            <person name="Zhang X."/>
        </authorList>
    </citation>
    <scope>NUCLEOTIDE SEQUENCE [LARGE SCALE GENOMIC DNA]</scope>
    <source>
        <strain evidence="1 2">PTYR-5</strain>
    </source>
</reference>
<keyword evidence="2" id="KW-1185">Reference proteome</keyword>
<sequence length="609" mass="69106">MFNVVSHIEKAISQGRYRLWVRLILKSGDFIGRLTGAQRLSRLSLRGMIFAAERDNDVPTLEELLVRYSRKHPVSWKILQEFSKTGKLTSDHEIMSGPYIDSEVRDLIKADSLRAEGFVDEAIAVLLKVKGSTLDLRQQVTNLLRSLYHQKQDHLGIAELLIRFIEAEESEILIKQSVAAAASSEAAQREDLFAKAVVRVRRDIERVLSDRSAFKRHWKDAVEGAVSLFEIDKAVNIAQQAKMLRLKTGRILEDLIELRVDVEPIRHVVDEARRDFLERSGVQKSFSHPSKAIVVMPAAAVRSNKIDYSGFRADIRCCIKEIVATLERDGIPFTIKGRIRTHGVLSFDKPYFSYHTVSDDAKGLHFKETDRPSLFSFDNHGYAGWSDFGSRPYSDLSVFDVDQLEADRFFKNDQQRIFSNRLSKYAQEDVAETLPSAFIFVALQVIGDAVQSLAYSTPFAMLDEVIKTAKREGLSVVVKRHPACRSSQISRYLSDHQEDLIVSNGNIHDIIPAAKAVCIVNSGVGAEALLYEKPVYIFGRSDYMGACFVCETAQKFAEIFLPDAVKLNSADLRKFWYIFRTRYACDLRDANAASFWIETRVRQHLKNLN</sequence>
<dbReference type="RefSeq" id="WP_139675333.1">
    <property type="nucleotide sequence ID" value="NZ_VDMN01000001.1"/>
</dbReference>
<dbReference type="AlphaFoldDB" id="A0A5C4XU08"/>
<evidence type="ECO:0000313" key="2">
    <source>
        <dbReference type="Proteomes" id="UP000311605"/>
    </source>
</evidence>
<accession>A0A5C4XU08</accession>
<dbReference type="EMBL" id="VDMN01000001">
    <property type="protein sequence ID" value="TNM66164.1"/>
    <property type="molecule type" value="Genomic_DNA"/>
</dbReference>
<evidence type="ECO:0000313" key="1">
    <source>
        <dbReference type="EMBL" id="TNM66164.1"/>
    </source>
</evidence>
<proteinExistence type="predicted"/>
<evidence type="ECO:0008006" key="3">
    <source>
        <dbReference type="Google" id="ProtNLM"/>
    </source>
</evidence>
<comment type="caution">
    <text evidence="1">The sequence shown here is derived from an EMBL/GenBank/DDBJ whole genome shotgun (WGS) entry which is preliminary data.</text>
</comment>
<organism evidence="1 2">
    <name type="scientific">Aliirhizobium smilacinae</name>
    <dbReference type="NCBI Taxonomy" id="1395944"/>
    <lineage>
        <taxon>Bacteria</taxon>
        <taxon>Pseudomonadati</taxon>
        <taxon>Pseudomonadota</taxon>
        <taxon>Alphaproteobacteria</taxon>
        <taxon>Hyphomicrobiales</taxon>
        <taxon>Rhizobiaceae</taxon>
        <taxon>Aliirhizobium</taxon>
    </lineage>
</organism>
<dbReference type="InterPro" id="IPR007833">
    <property type="entry name" value="Capsule_polysaccharide_synth"/>
</dbReference>
<dbReference type="OrthoDB" id="6713140at2"/>
<protein>
    <recommendedName>
        <fullName evidence="3">Capsular biosynthesis protein</fullName>
    </recommendedName>
</protein>
<dbReference type="Pfam" id="PF05159">
    <property type="entry name" value="Capsule_synth"/>
    <property type="match status" value="1"/>
</dbReference>
<dbReference type="GO" id="GO:0000271">
    <property type="term" value="P:polysaccharide biosynthetic process"/>
    <property type="evidence" value="ECO:0007669"/>
    <property type="project" value="InterPro"/>
</dbReference>
<gene>
    <name evidence="1" type="ORF">FHP24_08125</name>
</gene>
<dbReference type="GO" id="GO:0015774">
    <property type="term" value="P:polysaccharide transport"/>
    <property type="evidence" value="ECO:0007669"/>
    <property type="project" value="InterPro"/>
</dbReference>